<evidence type="ECO:0000313" key="7">
    <source>
        <dbReference type="Proteomes" id="UP000621516"/>
    </source>
</evidence>
<accession>A0A8J6Q094</accession>
<dbReference type="Gene3D" id="3.40.720.10">
    <property type="entry name" value="Alkaline Phosphatase, subunit A"/>
    <property type="match status" value="1"/>
</dbReference>
<dbReference type="InterPro" id="IPR017850">
    <property type="entry name" value="Alkaline_phosphatase_core_sf"/>
</dbReference>
<keyword evidence="7" id="KW-1185">Reference proteome</keyword>
<comment type="similarity">
    <text evidence="1">Belongs to the sulfatase family.</text>
</comment>
<sequence length="113" mass="12563">MRTFKILNILLAFVALVSCSKEKVNASPNIVIIYADDMGYGDLHIQNPNSKIPTPNLDNLAKEGLRFADTHSSSGICSPSRYALLTGKHHWRSNHFGVVQAFYFQTIANKDTP</sequence>
<keyword evidence="2" id="KW-0479">Metal-binding</keyword>
<dbReference type="PANTHER" id="PTHR42693:SF53">
    <property type="entry name" value="ENDO-4-O-SULFATASE"/>
    <property type="match status" value="1"/>
</dbReference>
<dbReference type="AlphaFoldDB" id="A0A8J6Q094"/>
<dbReference type="InterPro" id="IPR050738">
    <property type="entry name" value="Sulfatase"/>
</dbReference>
<dbReference type="Proteomes" id="UP000621516">
    <property type="component" value="Unassembled WGS sequence"/>
</dbReference>
<keyword evidence="3 6" id="KW-0378">Hydrolase</keyword>
<proteinExistence type="inferred from homology"/>
<evidence type="ECO:0000256" key="3">
    <source>
        <dbReference type="ARBA" id="ARBA00022801"/>
    </source>
</evidence>
<dbReference type="InterPro" id="IPR000917">
    <property type="entry name" value="Sulfatase_N"/>
</dbReference>
<dbReference type="Pfam" id="PF00884">
    <property type="entry name" value="Sulfatase"/>
    <property type="match status" value="1"/>
</dbReference>
<dbReference type="RefSeq" id="WP_188222040.1">
    <property type="nucleotide sequence ID" value="NZ_JACVXD010000001.1"/>
</dbReference>
<evidence type="ECO:0000256" key="2">
    <source>
        <dbReference type="ARBA" id="ARBA00022723"/>
    </source>
</evidence>
<dbReference type="EMBL" id="JACVXD010000001">
    <property type="protein sequence ID" value="MBD0822729.1"/>
    <property type="molecule type" value="Genomic_DNA"/>
</dbReference>
<dbReference type="GO" id="GO:0004065">
    <property type="term" value="F:arylsulfatase activity"/>
    <property type="evidence" value="ECO:0007669"/>
    <property type="project" value="TreeGrafter"/>
</dbReference>
<name>A0A8J6Q094_9FLAO</name>
<evidence type="ECO:0000259" key="5">
    <source>
        <dbReference type="Pfam" id="PF00884"/>
    </source>
</evidence>
<dbReference type="InterPro" id="IPR024607">
    <property type="entry name" value="Sulfatase_CS"/>
</dbReference>
<dbReference type="PANTHER" id="PTHR42693">
    <property type="entry name" value="ARYLSULFATASE FAMILY MEMBER"/>
    <property type="match status" value="1"/>
</dbReference>
<evidence type="ECO:0000313" key="6">
    <source>
        <dbReference type="EMBL" id="MBD0822729.1"/>
    </source>
</evidence>
<protein>
    <submittedName>
        <fullName evidence="6">Sulfatase-like hydrolase/transferase</fullName>
    </submittedName>
</protein>
<feature type="domain" description="Sulfatase N-terminal" evidence="5">
    <location>
        <begin position="28"/>
        <end position="94"/>
    </location>
</feature>
<gene>
    <name evidence="6" type="ORF">ICJ85_01730</name>
</gene>
<dbReference type="PROSITE" id="PS00523">
    <property type="entry name" value="SULFATASE_1"/>
    <property type="match status" value="1"/>
</dbReference>
<comment type="caution">
    <text evidence="6">The sequence shown here is derived from an EMBL/GenBank/DDBJ whole genome shotgun (WGS) entry which is preliminary data.</text>
</comment>
<evidence type="ECO:0000256" key="1">
    <source>
        <dbReference type="ARBA" id="ARBA00008779"/>
    </source>
</evidence>
<organism evidence="6 7">
    <name type="scientific">Aestuariibaculum marinum</name>
    <dbReference type="NCBI Taxonomy" id="2683592"/>
    <lineage>
        <taxon>Bacteria</taxon>
        <taxon>Pseudomonadati</taxon>
        <taxon>Bacteroidota</taxon>
        <taxon>Flavobacteriia</taxon>
        <taxon>Flavobacteriales</taxon>
        <taxon>Flavobacteriaceae</taxon>
    </lineage>
</organism>
<dbReference type="PROSITE" id="PS51257">
    <property type="entry name" value="PROKAR_LIPOPROTEIN"/>
    <property type="match status" value="1"/>
</dbReference>
<reference evidence="6 7" key="1">
    <citation type="journal article" date="2018" name="J. Microbiol.">
        <title>Aestuariibaculum marinum sp. nov., a marine bacterium isolated from seawater in South Korea.</title>
        <authorList>
            <person name="Choi J."/>
            <person name="Lee D."/>
            <person name="Jang J.H."/>
            <person name="Cha S."/>
            <person name="Seo T."/>
        </authorList>
    </citation>
    <scope>NUCLEOTIDE SEQUENCE [LARGE SCALE GENOMIC DNA]</scope>
    <source>
        <strain evidence="6 7">IP7</strain>
    </source>
</reference>
<keyword evidence="4" id="KW-0106">Calcium</keyword>
<evidence type="ECO:0000256" key="4">
    <source>
        <dbReference type="ARBA" id="ARBA00022837"/>
    </source>
</evidence>
<dbReference type="GO" id="GO:0046872">
    <property type="term" value="F:metal ion binding"/>
    <property type="evidence" value="ECO:0007669"/>
    <property type="project" value="UniProtKB-KW"/>
</dbReference>
<dbReference type="SUPFAM" id="SSF53649">
    <property type="entry name" value="Alkaline phosphatase-like"/>
    <property type="match status" value="1"/>
</dbReference>